<reference evidence="1 2" key="1">
    <citation type="submission" date="2017-04" db="EMBL/GenBank/DDBJ databases">
        <title>Isolation of lytic bacteriophages infecting Pseudomonas strains for biocontrol of fish and shrimp spoilage during chilled storage.</title>
        <authorList>
            <person name="Yang Z."/>
            <person name="Tao X."/>
            <person name="Gao L."/>
            <person name="Rao S."/>
        </authorList>
    </citation>
    <scope>NUCLEOTIDE SEQUENCE [LARGE SCALE GENOMIC DNA]</scope>
</reference>
<sequence>MTHRNFQPRKPGLIDKQIQAAKNLRHFATYQARPEVKRDVMVGMYGGRPLTATGALLLKEIHVEALAIAQSYRLAYSDQGDFTGVYRGGFY</sequence>
<dbReference type="EMBL" id="KY971611">
    <property type="protein sequence ID" value="ASD52182.1"/>
    <property type="molecule type" value="Genomic_DNA"/>
</dbReference>
<protein>
    <submittedName>
        <fullName evidence="1">Uncharacterized protein</fullName>
    </submittedName>
</protein>
<proteinExistence type="predicted"/>
<accession>A0A2U7NS37</accession>
<evidence type="ECO:0000313" key="2">
    <source>
        <dbReference type="Proteomes" id="UP000248293"/>
    </source>
</evidence>
<organism evidence="1 2">
    <name type="scientific">Pseudomonas phage PspYZU08</name>
    <dbReference type="NCBI Taxonomy" id="1983557"/>
    <lineage>
        <taxon>Viruses</taxon>
        <taxon>Duplodnaviria</taxon>
        <taxon>Heunggongvirae</taxon>
        <taxon>Uroviricota</taxon>
        <taxon>Caudoviricetes</taxon>
        <taxon>Autographivirales</taxon>
        <taxon>Autotranscriptaviridae</taxon>
        <taxon>Studiervirinae</taxon>
        <taxon>Pijolavirus</taxon>
        <taxon>Pijolavirus PspYZU08</taxon>
    </lineage>
</organism>
<keyword evidence="2" id="KW-1185">Reference proteome</keyword>
<dbReference type="Proteomes" id="UP000248293">
    <property type="component" value="Segment"/>
</dbReference>
<name>A0A2U7NS37_9CAUD</name>
<evidence type="ECO:0000313" key="1">
    <source>
        <dbReference type="EMBL" id="ASD52182.1"/>
    </source>
</evidence>
<gene>
    <name evidence="1" type="ORF">PspYZU08_06</name>
</gene>